<dbReference type="Pfam" id="PF10454">
    <property type="entry name" value="DUF2458"/>
    <property type="match status" value="1"/>
</dbReference>
<sequence>IDPATITEWKHGLRCVNKTATQNPAFVPAIQKLIADQARNVKDWESGRQRLITEQVAKRENEQENLALLSLPGMSEHITPLRTDEVEKEELVQYDKKVYRACQSMVEAQTASLKGLGVPFFGTRPDLMRSEGGEFEVKGGPGAKKVTKMELLELQRKMLNHLMELYGD</sequence>
<gene>
    <name evidence="1" type="ORF">BU23DRAFT_385977</name>
</gene>
<evidence type="ECO:0000313" key="1">
    <source>
        <dbReference type="EMBL" id="KAF1974902.1"/>
    </source>
</evidence>
<organism evidence="1 2">
    <name type="scientific">Bimuria novae-zelandiae CBS 107.79</name>
    <dbReference type="NCBI Taxonomy" id="1447943"/>
    <lineage>
        <taxon>Eukaryota</taxon>
        <taxon>Fungi</taxon>
        <taxon>Dikarya</taxon>
        <taxon>Ascomycota</taxon>
        <taxon>Pezizomycotina</taxon>
        <taxon>Dothideomycetes</taxon>
        <taxon>Pleosporomycetidae</taxon>
        <taxon>Pleosporales</taxon>
        <taxon>Massarineae</taxon>
        <taxon>Didymosphaeriaceae</taxon>
        <taxon>Bimuria</taxon>
    </lineage>
</organism>
<dbReference type="InterPro" id="IPR018858">
    <property type="entry name" value="DUF2458"/>
</dbReference>
<evidence type="ECO:0000313" key="2">
    <source>
        <dbReference type="Proteomes" id="UP000800036"/>
    </source>
</evidence>
<feature type="non-terminal residue" evidence="1">
    <location>
        <position position="1"/>
    </location>
</feature>
<dbReference type="AlphaFoldDB" id="A0A6A5VG98"/>
<name>A0A6A5VG98_9PLEO</name>
<proteinExistence type="predicted"/>
<keyword evidence="2" id="KW-1185">Reference proteome</keyword>
<dbReference type="Proteomes" id="UP000800036">
    <property type="component" value="Unassembled WGS sequence"/>
</dbReference>
<dbReference type="OrthoDB" id="5363415at2759"/>
<reference evidence="1" key="1">
    <citation type="journal article" date="2020" name="Stud. Mycol.">
        <title>101 Dothideomycetes genomes: a test case for predicting lifestyles and emergence of pathogens.</title>
        <authorList>
            <person name="Haridas S."/>
            <person name="Albert R."/>
            <person name="Binder M."/>
            <person name="Bloem J."/>
            <person name="Labutti K."/>
            <person name="Salamov A."/>
            <person name="Andreopoulos B."/>
            <person name="Baker S."/>
            <person name="Barry K."/>
            <person name="Bills G."/>
            <person name="Bluhm B."/>
            <person name="Cannon C."/>
            <person name="Castanera R."/>
            <person name="Culley D."/>
            <person name="Daum C."/>
            <person name="Ezra D."/>
            <person name="Gonzalez J."/>
            <person name="Henrissat B."/>
            <person name="Kuo A."/>
            <person name="Liang C."/>
            <person name="Lipzen A."/>
            <person name="Lutzoni F."/>
            <person name="Magnuson J."/>
            <person name="Mondo S."/>
            <person name="Nolan M."/>
            <person name="Ohm R."/>
            <person name="Pangilinan J."/>
            <person name="Park H.-J."/>
            <person name="Ramirez L."/>
            <person name="Alfaro M."/>
            <person name="Sun H."/>
            <person name="Tritt A."/>
            <person name="Yoshinaga Y."/>
            <person name="Zwiers L.-H."/>
            <person name="Turgeon B."/>
            <person name="Goodwin S."/>
            <person name="Spatafora J."/>
            <person name="Crous P."/>
            <person name="Grigoriev I."/>
        </authorList>
    </citation>
    <scope>NUCLEOTIDE SEQUENCE</scope>
    <source>
        <strain evidence="1">CBS 107.79</strain>
    </source>
</reference>
<protein>
    <submittedName>
        <fullName evidence="1">Uncharacterized protein</fullName>
    </submittedName>
</protein>
<accession>A0A6A5VG98</accession>
<dbReference type="EMBL" id="ML976673">
    <property type="protein sequence ID" value="KAF1974902.1"/>
    <property type="molecule type" value="Genomic_DNA"/>
</dbReference>
<feature type="non-terminal residue" evidence="1">
    <location>
        <position position="168"/>
    </location>
</feature>